<feature type="compositionally biased region" description="Pro residues" evidence="1">
    <location>
        <begin position="33"/>
        <end position="42"/>
    </location>
</feature>
<reference evidence="2 3" key="1">
    <citation type="journal article" date="2015" name="Genome Biol. Evol.">
        <title>Comparative Genomics of a Bacterivorous Green Alga Reveals Evolutionary Causalities and Consequences of Phago-Mixotrophic Mode of Nutrition.</title>
        <authorList>
            <person name="Burns J.A."/>
            <person name="Paasch A."/>
            <person name="Narechania A."/>
            <person name="Kim E."/>
        </authorList>
    </citation>
    <scope>NUCLEOTIDE SEQUENCE [LARGE SCALE GENOMIC DNA]</scope>
    <source>
        <strain evidence="2 3">PLY_AMNH</strain>
    </source>
</reference>
<dbReference type="AlphaFoldDB" id="A0AAE0ET62"/>
<dbReference type="Proteomes" id="UP001190700">
    <property type="component" value="Unassembled WGS sequence"/>
</dbReference>
<protein>
    <submittedName>
        <fullName evidence="2">Uncharacterized protein</fullName>
    </submittedName>
</protein>
<dbReference type="EMBL" id="LGRX02033844">
    <property type="protein sequence ID" value="KAK3239706.1"/>
    <property type="molecule type" value="Genomic_DNA"/>
</dbReference>
<feature type="region of interest" description="Disordered" evidence="1">
    <location>
        <begin position="22"/>
        <end position="45"/>
    </location>
</feature>
<sequence>MSTRSKRSKQLFKQSQIDKVVRLPNSVRDSPTPQTPPVPTPTPAAANDPIGLVAARTAFIEQAERARDVLKEAKHRKWAKAVAKYALGGESVRFFAEDDAGKLAKIITALKNDFDANGLGLDVFNLNDTAREVHPAVNGVLYDTLAHIVAEGSAAEMFLEGAEDSSERDGRRALIDLAKGCIPVGLMTSHMEEYMAIRYEAKIDPRKALTLEHRLVKENTTPGWFPDEDSRKQAMVERLDTEFYRALLDKYPLEADLAKVSMRELVHQITAVYISWATRQQRVHGVTFVPADAVTGALVATGDAGGGDEIENDENKILLRQILERLKYVEAYVKSTGSHSATQAAKRQRGGLAGFRNGVAPTVGFDKTAMKALPLCNKCSVGGKKLYHLYKDCVLGGRRHTPGTAAAYCQPAAEVTKEDSEHAALAFRFQQAADQGAEAFAAAAEAYGAPEILSGEQAGGLDQSAYGYAVEGRVDTCGQDQRDPELVRLSREVDEAAARCGVSFTHVSVPPQVVPEPGGAHAVGAQEPSMLAFTHAGSDDKDAPPPTQEAVTEAWLAEADRVCAESEAVAQRGRQAQADAHERAVQESLAARERSVTAALAAQSRDAEELFMPVTWRPNDEKKNEKQQVVVPARCSEAAPQPMGCGTPPFGASQRLMWTVCMLSMLVCVAGALRGTREQHLASGMPADVAADLFTDGHGRVWYYPQPVEVTFGMHEIDGWELRLREAVDVLTADVRQAVLPADGGAAAAGGELTAGGAGTYEIYNYNAAGFGDEDEYED</sequence>
<accession>A0AAE0ET62</accession>
<gene>
    <name evidence="2" type="ORF">CYMTET_50389</name>
</gene>
<evidence type="ECO:0000313" key="2">
    <source>
        <dbReference type="EMBL" id="KAK3239706.1"/>
    </source>
</evidence>
<keyword evidence="3" id="KW-1185">Reference proteome</keyword>
<evidence type="ECO:0000313" key="3">
    <source>
        <dbReference type="Proteomes" id="UP001190700"/>
    </source>
</evidence>
<evidence type="ECO:0000256" key="1">
    <source>
        <dbReference type="SAM" id="MobiDB-lite"/>
    </source>
</evidence>
<proteinExistence type="predicted"/>
<comment type="caution">
    <text evidence="2">The sequence shown here is derived from an EMBL/GenBank/DDBJ whole genome shotgun (WGS) entry which is preliminary data.</text>
</comment>
<organism evidence="2 3">
    <name type="scientific">Cymbomonas tetramitiformis</name>
    <dbReference type="NCBI Taxonomy" id="36881"/>
    <lineage>
        <taxon>Eukaryota</taxon>
        <taxon>Viridiplantae</taxon>
        <taxon>Chlorophyta</taxon>
        <taxon>Pyramimonadophyceae</taxon>
        <taxon>Pyramimonadales</taxon>
        <taxon>Pyramimonadaceae</taxon>
        <taxon>Cymbomonas</taxon>
    </lineage>
</organism>
<name>A0AAE0ET62_9CHLO</name>